<dbReference type="HAMAP" id="MF_00204">
    <property type="entry name" value="UvrB"/>
    <property type="match status" value="1"/>
</dbReference>
<accession>A0A833H4L4</accession>
<evidence type="ECO:0000256" key="2">
    <source>
        <dbReference type="ARBA" id="ARBA00008533"/>
    </source>
</evidence>
<dbReference type="Pfam" id="PF00271">
    <property type="entry name" value="Helicase_C"/>
    <property type="match status" value="1"/>
</dbReference>
<dbReference type="PANTHER" id="PTHR24029">
    <property type="entry name" value="UVRABC SYSTEM PROTEIN B"/>
    <property type="match status" value="1"/>
</dbReference>
<dbReference type="AlphaFoldDB" id="A0A833H4L4"/>
<name>A0A833H4L4_9LEPT</name>
<dbReference type="InterPro" id="IPR024759">
    <property type="entry name" value="UvrB_YAD/RRR_dom"/>
</dbReference>
<dbReference type="CDD" id="cd18790">
    <property type="entry name" value="SF2_C_UvrB"/>
    <property type="match status" value="1"/>
</dbReference>
<keyword evidence="10 13" id="KW-0742">SOS response</keyword>
<dbReference type="GO" id="GO:0009381">
    <property type="term" value="F:excinuclease ABC activity"/>
    <property type="evidence" value="ECO:0007669"/>
    <property type="project" value="UniProtKB-UniRule"/>
</dbReference>
<dbReference type="Gene3D" id="3.40.50.300">
    <property type="entry name" value="P-loop containing nucleotide triphosphate hydrolases"/>
    <property type="match status" value="3"/>
</dbReference>
<dbReference type="InterPro" id="IPR004807">
    <property type="entry name" value="UvrB"/>
</dbReference>
<organism evidence="19 20">
    <name type="scientific">Leptonema illini</name>
    <dbReference type="NCBI Taxonomy" id="183"/>
    <lineage>
        <taxon>Bacteria</taxon>
        <taxon>Pseudomonadati</taxon>
        <taxon>Spirochaetota</taxon>
        <taxon>Spirochaetia</taxon>
        <taxon>Leptospirales</taxon>
        <taxon>Leptospiraceae</taxon>
        <taxon>Leptonema</taxon>
    </lineage>
</organism>
<feature type="region of interest" description="Disordered" evidence="15">
    <location>
        <begin position="659"/>
        <end position="682"/>
    </location>
</feature>
<dbReference type="Proteomes" id="UP000460298">
    <property type="component" value="Unassembled WGS sequence"/>
</dbReference>
<dbReference type="GO" id="GO:0003677">
    <property type="term" value="F:DNA binding"/>
    <property type="evidence" value="ECO:0007669"/>
    <property type="project" value="UniProtKB-UniRule"/>
</dbReference>
<dbReference type="InterPro" id="IPR027417">
    <property type="entry name" value="P-loop_NTPase"/>
</dbReference>
<evidence type="ECO:0000256" key="1">
    <source>
        <dbReference type="ARBA" id="ARBA00004496"/>
    </source>
</evidence>
<dbReference type="InterPro" id="IPR014001">
    <property type="entry name" value="Helicase_ATP-bd"/>
</dbReference>
<dbReference type="Pfam" id="PF02151">
    <property type="entry name" value="UVR"/>
    <property type="match status" value="1"/>
</dbReference>
<evidence type="ECO:0000259" key="16">
    <source>
        <dbReference type="PROSITE" id="PS50151"/>
    </source>
</evidence>
<dbReference type="SUPFAM" id="SSF46600">
    <property type="entry name" value="C-terminal UvrC-binding domain of UvrB"/>
    <property type="match status" value="1"/>
</dbReference>
<dbReference type="InterPro" id="IPR001650">
    <property type="entry name" value="Helicase_C-like"/>
</dbReference>
<dbReference type="Pfam" id="PF04851">
    <property type="entry name" value="ResIII"/>
    <property type="match status" value="1"/>
</dbReference>
<keyword evidence="9 13" id="KW-0234">DNA repair</keyword>
<evidence type="ECO:0000256" key="14">
    <source>
        <dbReference type="RuleBase" id="RU003587"/>
    </source>
</evidence>
<dbReference type="PROSITE" id="PS51192">
    <property type="entry name" value="HELICASE_ATP_BIND_1"/>
    <property type="match status" value="1"/>
</dbReference>
<dbReference type="GO" id="GO:0009432">
    <property type="term" value="P:SOS response"/>
    <property type="evidence" value="ECO:0007669"/>
    <property type="project" value="UniProtKB-UniRule"/>
</dbReference>
<evidence type="ECO:0000256" key="8">
    <source>
        <dbReference type="ARBA" id="ARBA00022881"/>
    </source>
</evidence>
<evidence type="ECO:0000313" key="20">
    <source>
        <dbReference type="Proteomes" id="UP000460298"/>
    </source>
</evidence>
<reference evidence="19 20" key="1">
    <citation type="submission" date="2019-10" db="EMBL/GenBank/DDBJ databases">
        <title>Extracellular Electron Transfer in a Candidatus Methanoperedens spp. Enrichment Culture.</title>
        <authorList>
            <person name="Berger S."/>
            <person name="Rangel Shaw D."/>
            <person name="Berben T."/>
            <person name="In 'T Zandt M."/>
            <person name="Frank J."/>
            <person name="Reimann J."/>
            <person name="Jetten M.S.M."/>
            <person name="Welte C.U."/>
        </authorList>
    </citation>
    <scope>NUCLEOTIDE SEQUENCE [LARGE SCALE GENOMIC DNA]</scope>
    <source>
        <strain evidence="19">SB12</strain>
    </source>
</reference>
<comment type="subcellular location">
    <subcellularLocation>
        <location evidence="1 13 14">Cytoplasm</location>
    </subcellularLocation>
</comment>
<evidence type="ECO:0000256" key="5">
    <source>
        <dbReference type="ARBA" id="ARBA00022763"/>
    </source>
</evidence>
<comment type="subunit">
    <text evidence="11 13 14">Forms a heterotetramer with UvrA during the search for lesions. Interacts with UvrC in an incision complex.</text>
</comment>
<dbReference type="InterPro" id="IPR041471">
    <property type="entry name" value="UvrB_inter"/>
</dbReference>
<dbReference type="GO" id="GO:0005524">
    <property type="term" value="F:ATP binding"/>
    <property type="evidence" value="ECO:0007669"/>
    <property type="project" value="UniProtKB-UniRule"/>
</dbReference>
<feature type="binding site" evidence="13">
    <location>
        <begin position="41"/>
        <end position="48"/>
    </location>
    <ligand>
        <name>ATP</name>
        <dbReference type="ChEBI" id="CHEBI:30616"/>
    </ligand>
</feature>
<evidence type="ECO:0000256" key="6">
    <source>
        <dbReference type="ARBA" id="ARBA00022769"/>
    </source>
</evidence>
<feature type="short sequence motif" description="Beta-hairpin" evidence="13">
    <location>
        <begin position="94"/>
        <end position="117"/>
    </location>
</feature>
<feature type="domain" description="Helicase ATP-binding" evidence="17">
    <location>
        <begin position="28"/>
        <end position="185"/>
    </location>
</feature>
<dbReference type="PROSITE" id="PS50151">
    <property type="entry name" value="UVR"/>
    <property type="match status" value="1"/>
</dbReference>
<dbReference type="GO" id="GO:0005737">
    <property type="term" value="C:cytoplasm"/>
    <property type="evidence" value="ECO:0007669"/>
    <property type="project" value="UniProtKB-SubCell"/>
</dbReference>
<dbReference type="NCBIfam" id="NF003673">
    <property type="entry name" value="PRK05298.1"/>
    <property type="match status" value="1"/>
</dbReference>
<comment type="caution">
    <text evidence="19">The sequence shown here is derived from an EMBL/GenBank/DDBJ whole genome shotgun (WGS) entry which is preliminary data.</text>
</comment>
<comment type="domain">
    <text evidence="13">The beta-hairpin motif is involved in DNA binding.</text>
</comment>
<dbReference type="CDD" id="cd17916">
    <property type="entry name" value="DEXHc_UvrB"/>
    <property type="match status" value="1"/>
</dbReference>
<dbReference type="SMART" id="SM00487">
    <property type="entry name" value="DEXDc"/>
    <property type="match status" value="1"/>
</dbReference>
<evidence type="ECO:0000259" key="18">
    <source>
        <dbReference type="PROSITE" id="PS51194"/>
    </source>
</evidence>
<keyword evidence="7 13" id="KW-0067">ATP-binding</keyword>
<dbReference type="Gene3D" id="4.10.860.10">
    <property type="entry name" value="UVR domain"/>
    <property type="match status" value="1"/>
</dbReference>
<evidence type="ECO:0000256" key="7">
    <source>
        <dbReference type="ARBA" id="ARBA00022840"/>
    </source>
</evidence>
<evidence type="ECO:0000256" key="12">
    <source>
        <dbReference type="ARBA" id="ARBA00029504"/>
    </source>
</evidence>
<keyword evidence="5 13" id="KW-0227">DNA damage</keyword>
<protein>
    <recommendedName>
        <fullName evidence="12 13">UvrABC system protein B</fullName>
        <shortName evidence="13">Protein UvrB</shortName>
    </recommendedName>
    <alternativeName>
        <fullName evidence="13">Excinuclease ABC subunit B</fullName>
    </alternativeName>
</protein>
<evidence type="ECO:0000256" key="4">
    <source>
        <dbReference type="ARBA" id="ARBA00022741"/>
    </source>
</evidence>
<comment type="similarity">
    <text evidence="2 13 14">Belongs to the UvrB family.</text>
</comment>
<feature type="domain" description="Helicase C-terminal" evidence="18">
    <location>
        <begin position="431"/>
        <end position="597"/>
    </location>
</feature>
<proteinExistence type="inferred from homology"/>
<dbReference type="NCBIfam" id="TIGR00631">
    <property type="entry name" value="uvrb"/>
    <property type="match status" value="1"/>
</dbReference>
<keyword evidence="3 13" id="KW-0963">Cytoplasm</keyword>
<evidence type="ECO:0000256" key="10">
    <source>
        <dbReference type="ARBA" id="ARBA00023236"/>
    </source>
</evidence>
<dbReference type="InterPro" id="IPR006935">
    <property type="entry name" value="Helicase/UvrB_N"/>
</dbReference>
<evidence type="ECO:0000256" key="3">
    <source>
        <dbReference type="ARBA" id="ARBA00022490"/>
    </source>
</evidence>
<dbReference type="SUPFAM" id="SSF52540">
    <property type="entry name" value="P-loop containing nucleoside triphosphate hydrolases"/>
    <property type="match status" value="2"/>
</dbReference>
<dbReference type="InterPro" id="IPR036876">
    <property type="entry name" value="UVR_dom_sf"/>
</dbReference>
<feature type="domain" description="UVR" evidence="16">
    <location>
        <begin position="626"/>
        <end position="661"/>
    </location>
</feature>
<dbReference type="SMART" id="SM00490">
    <property type="entry name" value="HELICc"/>
    <property type="match status" value="1"/>
</dbReference>
<evidence type="ECO:0000259" key="17">
    <source>
        <dbReference type="PROSITE" id="PS51192"/>
    </source>
</evidence>
<dbReference type="GO" id="GO:0009380">
    <property type="term" value="C:excinuclease repair complex"/>
    <property type="evidence" value="ECO:0007669"/>
    <property type="project" value="InterPro"/>
</dbReference>
<dbReference type="GO" id="GO:0006289">
    <property type="term" value="P:nucleotide-excision repair"/>
    <property type="evidence" value="ECO:0007669"/>
    <property type="project" value="UniProtKB-UniRule"/>
</dbReference>
<dbReference type="InterPro" id="IPR001943">
    <property type="entry name" value="UVR_dom"/>
</dbReference>
<dbReference type="PANTHER" id="PTHR24029:SF0">
    <property type="entry name" value="UVRABC SYSTEM PROTEIN B"/>
    <property type="match status" value="1"/>
</dbReference>
<gene>
    <name evidence="13 19" type="primary">uvrB</name>
    <name evidence="19" type="ORF">F9K24_00405</name>
</gene>
<evidence type="ECO:0000256" key="15">
    <source>
        <dbReference type="SAM" id="MobiDB-lite"/>
    </source>
</evidence>
<sequence>MSNDRRLRLVSEYSASGDQPEAIRTLAEAAENGKHRLCLVGVTGSGKTFTMASFIEKVQKPTLVLTHNKTLAAQLYREFREFFPENAVEYFVSYYDYYQPEAYVPSSDTYIEKDASINDEIDRLRLRATSSLLERRDVIIVSSVSCIYGLGSPEDYRDSMVIFDRGLTVDRNEIMRRLIHIQYMRNDVAFGRGTFRVRGDTLEIFPAYRQEAVRVEWFGDEIESLSFIDPVTGRVLDRMDRIILYPAKHFITSPPRLKDAVKAIEEELQQQLAYLKSKDKLLEAQRLEMRTRYDMEMLQEVGYCNGIENYSRHLSGRGPGETPATLFSYFPDDFWVIVDESHVTLPQVRGMFEGDRARKQTLVDFGFRLPSALDNRPLNFAEFEKKAERILFVSATPADYETNHAEVTVEQLIRPTGLLDPEVEVRPVAGQIEDLTAEIRAQMAKGHRTLVTTLTIKMAEDLTDYLRELEIPVAYLHAEVDTMQRVEIIRDLRKGLYQVVVGVNLLREGLDLPEVSLVAILDADREGFLRNTRSLIQTMGRAARNSDGRAILYADTITPSMKAAIDETRRRRIIQEQFNQEHGITPETIRKGIDDILPRFLTEEETDRSFENLEKELDFRKARGSKEKIEIIRNAMLEAAKNLDFEKAAALRDWMQHLEGGDKKPQQSTVVPFVQKNRRRRR</sequence>
<evidence type="ECO:0000313" key="19">
    <source>
        <dbReference type="EMBL" id="KAB2935222.1"/>
    </source>
</evidence>
<dbReference type="Pfam" id="PF12344">
    <property type="entry name" value="UvrB"/>
    <property type="match status" value="1"/>
</dbReference>
<dbReference type="Pfam" id="PF17757">
    <property type="entry name" value="UvrB_inter"/>
    <property type="match status" value="1"/>
</dbReference>
<dbReference type="EMBL" id="WBUI01000001">
    <property type="protein sequence ID" value="KAB2935222.1"/>
    <property type="molecule type" value="Genomic_DNA"/>
</dbReference>
<comment type="function">
    <text evidence="13">The UvrABC repair system catalyzes the recognition and processing of DNA lesions. A damage recognition complex composed of 2 UvrA and 2 UvrB subunits scans DNA for abnormalities. Upon binding of the UvrA(2)B(2) complex to a putative damaged site, the DNA wraps around one UvrB monomer. DNA wrap is dependent on ATP binding by UvrB and probably causes local melting of the DNA helix, facilitating insertion of UvrB beta-hairpin between the DNA strands. Then UvrB probes one DNA strand for the presence of a lesion. If a lesion is found the UvrA subunits dissociate and the UvrB-DNA preincision complex is formed. This complex is subsequently bound by UvrC and the second UvrB is released. If no lesion is found, the DNA wraps around the other UvrB subunit that will check the other stand for damage.</text>
</comment>
<keyword evidence="6 13" id="KW-0228">DNA excision</keyword>
<keyword evidence="8 13" id="KW-0267">Excision nuclease</keyword>
<evidence type="ECO:0000256" key="13">
    <source>
        <dbReference type="HAMAP-Rule" id="MF_00204"/>
    </source>
</evidence>
<evidence type="ECO:0000256" key="9">
    <source>
        <dbReference type="ARBA" id="ARBA00023204"/>
    </source>
</evidence>
<evidence type="ECO:0000256" key="11">
    <source>
        <dbReference type="ARBA" id="ARBA00026033"/>
    </source>
</evidence>
<dbReference type="PROSITE" id="PS51194">
    <property type="entry name" value="HELICASE_CTER"/>
    <property type="match status" value="1"/>
</dbReference>
<keyword evidence="4 13" id="KW-0547">Nucleotide-binding</keyword>
<dbReference type="GO" id="GO:0016887">
    <property type="term" value="F:ATP hydrolysis activity"/>
    <property type="evidence" value="ECO:0007669"/>
    <property type="project" value="InterPro"/>
</dbReference>